<dbReference type="EMBL" id="CP009761">
    <property type="protein sequence ID" value="AIZ35972.1"/>
    <property type="molecule type" value="Genomic_DNA"/>
</dbReference>
<dbReference type="InterPro" id="IPR021778">
    <property type="entry name" value="Se/S_carrier-like"/>
</dbReference>
<dbReference type="Proteomes" id="UP000031386">
    <property type="component" value="Chromosome"/>
</dbReference>
<proteinExistence type="predicted"/>
<name>A0A0B4RZG0_9FIRM</name>
<evidence type="ECO:0000313" key="3">
    <source>
        <dbReference type="Proteomes" id="UP000031386"/>
    </source>
</evidence>
<protein>
    <recommendedName>
        <fullName evidence="1">Putative Se/S carrier protein-like domain-containing protein</fullName>
    </recommendedName>
</protein>
<organism evidence="2 3">
    <name type="scientific">Parvimonas micra</name>
    <dbReference type="NCBI Taxonomy" id="33033"/>
    <lineage>
        <taxon>Bacteria</taxon>
        <taxon>Bacillati</taxon>
        <taxon>Bacillota</taxon>
        <taxon>Tissierellia</taxon>
        <taxon>Tissierellales</taxon>
        <taxon>Peptoniphilaceae</taxon>
        <taxon>Parvimonas</taxon>
    </lineage>
</organism>
<dbReference type="KEGG" id="pmic:NW74_00590"/>
<dbReference type="AlphaFoldDB" id="A0A0B4RZG0"/>
<gene>
    <name evidence="2" type="ORF">NW74_00590</name>
</gene>
<reference evidence="2 3" key="1">
    <citation type="submission" date="2014-10" db="EMBL/GenBank/DDBJ databases">
        <title>Complete genome sequence of Parvimonas micra KCOM 1535 (= ChDC B708).</title>
        <authorList>
            <person name="Kook J.-K."/>
            <person name="Park S.-N."/>
            <person name="Lim Y.K."/>
            <person name="Roh H."/>
        </authorList>
    </citation>
    <scope>NUCLEOTIDE SEQUENCE [LARGE SCALE GENOMIC DNA]</scope>
    <source>
        <strain evidence="3">KCOM 1535 / ChDC B708</strain>
    </source>
</reference>
<dbReference type="OrthoDB" id="3192849at2"/>
<dbReference type="STRING" id="33033.NW74_00590"/>
<dbReference type="RefSeq" id="WP_041953291.1">
    <property type="nucleotide sequence ID" value="NZ_CALHGL010000013.1"/>
</dbReference>
<dbReference type="Pfam" id="PF11823">
    <property type="entry name" value="Se_S_carrier"/>
    <property type="match status" value="1"/>
</dbReference>
<feature type="domain" description="Putative Se/S carrier protein-like" evidence="1">
    <location>
        <begin position="6"/>
        <end position="71"/>
    </location>
</feature>
<keyword evidence="3" id="KW-1185">Reference proteome</keyword>
<evidence type="ECO:0000259" key="1">
    <source>
        <dbReference type="Pfam" id="PF11823"/>
    </source>
</evidence>
<evidence type="ECO:0000313" key="2">
    <source>
        <dbReference type="EMBL" id="AIZ35972.1"/>
    </source>
</evidence>
<sequence>MKETKLYITFYTTAEAMATESVCRENNLFGKLVPVPRVLSAGCGIAWECSPILKPSLLELLEKEDIEWEECKEI</sequence>
<accession>A0A0B4RZG0</accession>